<dbReference type="EMBL" id="BKCJ010007308">
    <property type="protein sequence ID" value="GEU76576.1"/>
    <property type="molecule type" value="Genomic_DNA"/>
</dbReference>
<name>A0A6L2MRH0_TANCI</name>
<accession>A0A6L2MRH0</accession>
<comment type="caution">
    <text evidence="1">The sequence shown here is derived from an EMBL/GenBank/DDBJ whole genome shotgun (WGS) entry which is preliminary data.</text>
</comment>
<reference evidence="1" key="1">
    <citation type="journal article" date="2019" name="Sci. Rep.">
        <title>Draft genome of Tanacetum cinerariifolium, the natural source of mosquito coil.</title>
        <authorList>
            <person name="Yamashiro T."/>
            <person name="Shiraishi A."/>
            <person name="Satake H."/>
            <person name="Nakayama K."/>
        </authorList>
    </citation>
    <scope>NUCLEOTIDE SEQUENCE</scope>
</reference>
<organism evidence="1">
    <name type="scientific">Tanacetum cinerariifolium</name>
    <name type="common">Dalmatian daisy</name>
    <name type="synonym">Chrysanthemum cinerariifolium</name>
    <dbReference type="NCBI Taxonomy" id="118510"/>
    <lineage>
        <taxon>Eukaryota</taxon>
        <taxon>Viridiplantae</taxon>
        <taxon>Streptophyta</taxon>
        <taxon>Embryophyta</taxon>
        <taxon>Tracheophyta</taxon>
        <taxon>Spermatophyta</taxon>
        <taxon>Magnoliopsida</taxon>
        <taxon>eudicotyledons</taxon>
        <taxon>Gunneridae</taxon>
        <taxon>Pentapetalae</taxon>
        <taxon>asterids</taxon>
        <taxon>campanulids</taxon>
        <taxon>Asterales</taxon>
        <taxon>Asteraceae</taxon>
        <taxon>Asteroideae</taxon>
        <taxon>Anthemideae</taxon>
        <taxon>Anthemidinae</taxon>
        <taxon>Tanacetum</taxon>
    </lineage>
</organism>
<proteinExistence type="predicted"/>
<evidence type="ECO:0000313" key="1">
    <source>
        <dbReference type="EMBL" id="GEU76576.1"/>
    </source>
</evidence>
<protein>
    <submittedName>
        <fullName evidence="1">Uncharacterized protein</fullName>
    </submittedName>
</protein>
<sequence>MVMRLVGLISPRWSVTTATKGGYFARECKAPRSQDKKNKESTRRSVPIETPTSLALVSCDGLGEEFVNEPIVSEPTVKKPVVETSEAKASIDKPKVGRKNFGPLLIEDWISNSEDEAEPKPKIEKKLITLVFLNKVC</sequence>
<gene>
    <name evidence="1" type="ORF">Tci_048554</name>
</gene>
<dbReference type="AlphaFoldDB" id="A0A6L2MRH0"/>